<reference evidence="3" key="1">
    <citation type="submission" date="2017-02" db="EMBL/GenBank/DDBJ databases">
        <authorList>
            <person name="Varghese N."/>
            <person name="Submissions S."/>
        </authorList>
    </citation>
    <scope>NUCLEOTIDE SEQUENCE [LARGE SCALE GENOMIC DNA]</scope>
    <source>
        <strain evidence="3">UM2</strain>
    </source>
</reference>
<dbReference type="RefSeq" id="WP_079648886.1">
    <property type="nucleotide sequence ID" value="NZ_FUYM01000006.1"/>
</dbReference>
<accession>A0A1T5E2U0</accession>
<dbReference type="EMBL" id="FUYM01000006">
    <property type="protein sequence ID" value="SKB78199.1"/>
    <property type="molecule type" value="Genomic_DNA"/>
</dbReference>
<dbReference type="AlphaFoldDB" id="A0A1T5E2U0"/>
<proteinExistence type="predicted"/>
<evidence type="ECO:0000313" key="3">
    <source>
        <dbReference type="Proteomes" id="UP000189818"/>
    </source>
</evidence>
<dbReference type="STRING" id="439228.SAMN06295920_106123"/>
<organism evidence="2 3">
    <name type="scientific">Rhizorhabdus histidinilytica</name>
    <dbReference type="NCBI Taxonomy" id="439228"/>
    <lineage>
        <taxon>Bacteria</taxon>
        <taxon>Pseudomonadati</taxon>
        <taxon>Pseudomonadota</taxon>
        <taxon>Alphaproteobacteria</taxon>
        <taxon>Sphingomonadales</taxon>
        <taxon>Sphingomonadaceae</taxon>
        <taxon>Rhizorhabdus</taxon>
    </lineage>
</organism>
<name>A0A1T5E2U0_9SPHN</name>
<dbReference type="OrthoDB" id="7391233at2"/>
<feature type="chain" id="PRO_5012075099" evidence="1">
    <location>
        <begin position="30"/>
        <end position="132"/>
    </location>
</feature>
<evidence type="ECO:0000313" key="2">
    <source>
        <dbReference type="EMBL" id="SKB78199.1"/>
    </source>
</evidence>
<evidence type="ECO:0000256" key="1">
    <source>
        <dbReference type="SAM" id="SignalP"/>
    </source>
</evidence>
<gene>
    <name evidence="2" type="ORF">SAMN06295920_106123</name>
</gene>
<dbReference type="Proteomes" id="UP000189818">
    <property type="component" value="Unassembled WGS sequence"/>
</dbReference>
<sequence length="132" mass="14263">MTTHRFLPPALAVLAAIAAAAPFAMPAQAQRTQRVLTIFGSDPCPTSNGDEIVVCQRMPEGERYRIPEQLRRTEPRNDNWSDRASSLEYVGRSGAQSCSTSGAGGASGCFRQLARKACEEDKADGKKCGIKF</sequence>
<feature type="signal peptide" evidence="1">
    <location>
        <begin position="1"/>
        <end position="29"/>
    </location>
</feature>
<keyword evidence="1" id="KW-0732">Signal</keyword>
<keyword evidence="3" id="KW-1185">Reference proteome</keyword>
<protein>
    <submittedName>
        <fullName evidence="2">Uncharacterized protein</fullName>
    </submittedName>
</protein>